<comment type="similarity">
    <text evidence="1 2">Belongs to the RNase T2 family.</text>
</comment>
<accession>A0ABT3YFF9</accession>
<dbReference type="InterPro" id="IPR033130">
    <property type="entry name" value="RNase_T2_His_AS_2"/>
</dbReference>
<proteinExistence type="inferred from homology"/>
<dbReference type="CDD" id="cd01062">
    <property type="entry name" value="RNase_T2_prok"/>
    <property type="match status" value="1"/>
</dbReference>
<dbReference type="PROSITE" id="PS00531">
    <property type="entry name" value="RNASE_T2_2"/>
    <property type="match status" value="1"/>
</dbReference>
<sequence length="231" mass="24791">MLIRSILVLAVLVLAACSDDGAPPAQADTGAAVSVPADLPLGTGFDFYVLAMSWSPAYCEIEGAGANQQQCDEDRDLRFVIHGLWPQFEKGYPEFCATGEPDRVPSSLGRDYTDIVPSMGLIGHQWRKHGSCSGLSQKDYFRVLRAASDRVRVPAEFSMSNLPAQMDAMEAEAAFVGANPGMAGDGIAISCTRGMLREVRICLTPSLDFRACGDVDRGGCRATNLEVPEPD</sequence>
<comment type="caution">
    <text evidence="4">The sequence shown here is derived from an EMBL/GenBank/DDBJ whole genome shotgun (WGS) entry which is preliminary data.</text>
</comment>
<dbReference type="EMBL" id="JAOVZQ010000001">
    <property type="protein sequence ID" value="MCY0094529.1"/>
    <property type="molecule type" value="Genomic_DNA"/>
</dbReference>
<dbReference type="PROSITE" id="PS51257">
    <property type="entry name" value="PROKAR_LIPOPROTEIN"/>
    <property type="match status" value="1"/>
</dbReference>
<reference evidence="4" key="1">
    <citation type="submission" date="2022-10" db="EMBL/GenBank/DDBJ databases">
        <title>Hoeflea sp. J2-29, isolated from marine algae.</title>
        <authorList>
            <person name="Kristyanto S."/>
            <person name="Kim J.M."/>
            <person name="Jeon C.O."/>
        </authorList>
    </citation>
    <scope>NUCLEOTIDE SEQUENCE</scope>
    <source>
        <strain evidence="4">J2-29</strain>
    </source>
</reference>
<feature type="chain" id="PRO_5046782184" evidence="3">
    <location>
        <begin position="28"/>
        <end position="231"/>
    </location>
</feature>
<keyword evidence="3" id="KW-0732">Signal</keyword>
<dbReference type="Gene3D" id="3.90.730.10">
    <property type="entry name" value="Ribonuclease T2-like"/>
    <property type="match status" value="1"/>
</dbReference>
<evidence type="ECO:0000256" key="2">
    <source>
        <dbReference type="RuleBase" id="RU004328"/>
    </source>
</evidence>
<dbReference type="InterPro" id="IPR001568">
    <property type="entry name" value="RNase_T2-like"/>
</dbReference>
<dbReference type="PROSITE" id="PS00530">
    <property type="entry name" value="RNASE_T2_1"/>
    <property type="match status" value="1"/>
</dbReference>
<dbReference type="InterPro" id="IPR036430">
    <property type="entry name" value="RNase_T2-like_sf"/>
</dbReference>
<evidence type="ECO:0000256" key="1">
    <source>
        <dbReference type="ARBA" id="ARBA00007469"/>
    </source>
</evidence>
<evidence type="ECO:0000313" key="4">
    <source>
        <dbReference type="EMBL" id="MCY0094529.1"/>
    </source>
</evidence>
<dbReference type="InterPro" id="IPR018188">
    <property type="entry name" value="RNase_T2_His_AS_1"/>
</dbReference>
<dbReference type="PANTHER" id="PTHR11240">
    <property type="entry name" value="RIBONUCLEASE T2"/>
    <property type="match status" value="1"/>
</dbReference>
<keyword evidence="5" id="KW-1185">Reference proteome</keyword>
<dbReference type="SUPFAM" id="SSF55895">
    <property type="entry name" value="Ribonuclease Rh-like"/>
    <property type="match status" value="1"/>
</dbReference>
<dbReference type="RefSeq" id="WP_267612475.1">
    <property type="nucleotide sequence ID" value="NZ_JAOVZQ010000001.1"/>
</dbReference>
<dbReference type="InterPro" id="IPR039378">
    <property type="entry name" value="RNase_T2_prok"/>
</dbReference>
<feature type="signal peptide" evidence="3">
    <location>
        <begin position="1"/>
        <end position="27"/>
    </location>
</feature>
<evidence type="ECO:0000256" key="3">
    <source>
        <dbReference type="SAM" id="SignalP"/>
    </source>
</evidence>
<evidence type="ECO:0000313" key="5">
    <source>
        <dbReference type="Proteomes" id="UP001081283"/>
    </source>
</evidence>
<organism evidence="4 5">
    <name type="scientific">Hoeflea ulvae</name>
    <dbReference type="NCBI Taxonomy" id="2983764"/>
    <lineage>
        <taxon>Bacteria</taxon>
        <taxon>Pseudomonadati</taxon>
        <taxon>Pseudomonadota</taxon>
        <taxon>Alphaproteobacteria</taxon>
        <taxon>Hyphomicrobiales</taxon>
        <taxon>Rhizobiaceae</taxon>
        <taxon>Hoeflea</taxon>
    </lineage>
</organism>
<name>A0ABT3YFF9_9HYPH</name>
<dbReference type="Pfam" id="PF00445">
    <property type="entry name" value="Ribonuclease_T2"/>
    <property type="match status" value="1"/>
</dbReference>
<dbReference type="Proteomes" id="UP001081283">
    <property type="component" value="Unassembled WGS sequence"/>
</dbReference>
<dbReference type="PANTHER" id="PTHR11240:SF22">
    <property type="entry name" value="RIBONUCLEASE T2"/>
    <property type="match status" value="1"/>
</dbReference>
<protein>
    <submittedName>
        <fullName evidence="4">Ribonuclease</fullName>
    </submittedName>
</protein>
<gene>
    <name evidence="4" type="ORF">OEG82_10895</name>
</gene>